<dbReference type="GO" id="GO:0022857">
    <property type="term" value="F:transmembrane transporter activity"/>
    <property type="evidence" value="ECO:0007669"/>
    <property type="project" value="InterPro"/>
</dbReference>
<dbReference type="PROSITE" id="PS50850">
    <property type="entry name" value="MFS"/>
    <property type="match status" value="1"/>
</dbReference>
<name>A0A9P8SL82_9HYPO</name>
<dbReference type="PANTHER" id="PTHR23506">
    <property type="entry name" value="GH10249P"/>
    <property type="match status" value="1"/>
</dbReference>
<dbReference type="Gene3D" id="1.20.1250.20">
    <property type="entry name" value="MFS general substrate transporter like domains"/>
    <property type="match status" value="1"/>
</dbReference>
<dbReference type="Pfam" id="PF07690">
    <property type="entry name" value="MFS_1"/>
    <property type="match status" value="1"/>
</dbReference>
<evidence type="ECO:0000259" key="7">
    <source>
        <dbReference type="PROSITE" id="PS50850"/>
    </source>
</evidence>
<accession>A0A9P8SL82</accession>
<feature type="transmembrane region" description="Helical" evidence="6">
    <location>
        <begin position="79"/>
        <end position="101"/>
    </location>
</feature>
<feature type="transmembrane region" description="Helical" evidence="6">
    <location>
        <begin position="438"/>
        <end position="458"/>
    </location>
</feature>
<protein>
    <submittedName>
        <fullName evidence="8">Major facilitator superfamily domain-containing protein</fullName>
    </submittedName>
</protein>
<evidence type="ECO:0000313" key="8">
    <source>
        <dbReference type="EMBL" id="KAH0965989.1"/>
    </source>
</evidence>
<dbReference type="OrthoDB" id="5086884at2759"/>
<reference evidence="8" key="1">
    <citation type="submission" date="2021-09" db="EMBL/GenBank/DDBJ databases">
        <title>A high-quality genome of the endoparasitic fungus Hirsutella rhossiliensis with a comparison of Hirsutella genomes reveals transposable elements contributing to genome size variation.</title>
        <authorList>
            <person name="Lin R."/>
            <person name="Jiao Y."/>
            <person name="Sun X."/>
            <person name="Ling J."/>
            <person name="Xie B."/>
            <person name="Cheng X."/>
        </authorList>
    </citation>
    <scope>NUCLEOTIDE SEQUENCE</scope>
    <source>
        <strain evidence="8">HR02</strain>
    </source>
</reference>
<feature type="transmembrane region" description="Helical" evidence="6">
    <location>
        <begin position="396"/>
        <end position="418"/>
    </location>
</feature>
<evidence type="ECO:0000256" key="1">
    <source>
        <dbReference type="ARBA" id="ARBA00004141"/>
    </source>
</evidence>
<keyword evidence="2" id="KW-0813">Transport</keyword>
<dbReference type="CDD" id="cd17325">
    <property type="entry name" value="MFS_MdtG_SLC18_like"/>
    <property type="match status" value="1"/>
</dbReference>
<evidence type="ECO:0000256" key="6">
    <source>
        <dbReference type="SAM" id="Phobius"/>
    </source>
</evidence>
<feature type="transmembrane region" description="Helical" evidence="6">
    <location>
        <begin position="113"/>
        <end position="137"/>
    </location>
</feature>
<evidence type="ECO:0000256" key="4">
    <source>
        <dbReference type="ARBA" id="ARBA00022989"/>
    </source>
</evidence>
<proteinExistence type="predicted"/>
<keyword evidence="5 6" id="KW-0472">Membrane</keyword>
<dbReference type="AlphaFoldDB" id="A0A9P8SL82"/>
<keyword evidence="3 6" id="KW-0812">Transmembrane</keyword>
<dbReference type="InterPro" id="IPR020846">
    <property type="entry name" value="MFS_dom"/>
</dbReference>
<dbReference type="RefSeq" id="XP_044723502.1">
    <property type="nucleotide sequence ID" value="XM_044862476.1"/>
</dbReference>
<feature type="transmembrane region" description="Helical" evidence="6">
    <location>
        <begin position="173"/>
        <end position="194"/>
    </location>
</feature>
<evidence type="ECO:0000256" key="3">
    <source>
        <dbReference type="ARBA" id="ARBA00022692"/>
    </source>
</evidence>
<dbReference type="PANTHER" id="PTHR23506:SF23">
    <property type="entry name" value="GH10249P"/>
    <property type="match status" value="1"/>
</dbReference>
<feature type="transmembrane region" description="Helical" evidence="6">
    <location>
        <begin position="54"/>
        <end position="73"/>
    </location>
</feature>
<dbReference type="GeneID" id="68353134"/>
<dbReference type="GO" id="GO:0016020">
    <property type="term" value="C:membrane"/>
    <property type="evidence" value="ECO:0007669"/>
    <property type="project" value="UniProtKB-SubCell"/>
</dbReference>
<feature type="transmembrane region" description="Helical" evidence="6">
    <location>
        <begin position="143"/>
        <end position="161"/>
    </location>
</feature>
<feature type="transmembrane region" description="Helical" evidence="6">
    <location>
        <begin position="12"/>
        <end position="34"/>
    </location>
</feature>
<organism evidence="8 9">
    <name type="scientific">Hirsutella rhossiliensis</name>
    <dbReference type="NCBI Taxonomy" id="111463"/>
    <lineage>
        <taxon>Eukaryota</taxon>
        <taxon>Fungi</taxon>
        <taxon>Dikarya</taxon>
        <taxon>Ascomycota</taxon>
        <taxon>Pezizomycotina</taxon>
        <taxon>Sordariomycetes</taxon>
        <taxon>Hypocreomycetidae</taxon>
        <taxon>Hypocreales</taxon>
        <taxon>Ophiocordycipitaceae</taxon>
        <taxon>Hirsutella</taxon>
    </lineage>
</organism>
<evidence type="ECO:0000256" key="2">
    <source>
        <dbReference type="ARBA" id="ARBA00022448"/>
    </source>
</evidence>
<gene>
    <name evidence="8" type="ORF">HRG_04005</name>
</gene>
<comment type="subcellular location">
    <subcellularLocation>
        <location evidence="1">Membrane</location>
        <topology evidence="1">Multi-pass membrane protein</topology>
    </subcellularLocation>
</comment>
<evidence type="ECO:0000256" key="5">
    <source>
        <dbReference type="ARBA" id="ARBA00023136"/>
    </source>
</evidence>
<comment type="caution">
    <text evidence="8">The sequence shown here is derived from an EMBL/GenBank/DDBJ whole genome shotgun (WGS) entry which is preliminary data.</text>
</comment>
<dbReference type="InterPro" id="IPR011701">
    <property type="entry name" value="MFS"/>
</dbReference>
<dbReference type="EMBL" id="JAIZPD010000003">
    <property type="protein sequence ID" value="KAH0965989.1"/>
    <property type="molecule type" value="Genomic_DNA"/>
</dbReference>
<dbReference type="Proteomes" id="UP000824596">
    <property type="component" value="Unassembled WGS sequence"/>
</dbReference>
<feature type="transmembrane region" description="Helical" evidence="6">
    <location>
        <begin position="470"/>
        <end position="488"/>
    </location>
</feature>
<keyword evidence="9" id="KW-1185">Reference proteome</keyword>
<dbReference type="InterPro" id="IPR036259">
    <property type="entry name" value="MFS_trans_sf"/>
</dbReference>
<dbReference type="SUPFAM" id="SSF103473">
    <property type="entry name" value="MFS general substrate transporter"/>
    <property type="match status" value="1"/>
</dbReference>
<evidence type="ECO:0000313" key="9">
    <source>
        <dbReference type="Proteomes" id="UP000824596"/>
    </source>
</evidence>
<feature type="transmembrane region" description="Helical" evidence="6">
    <location>
        <begin position="368"/>
        <end position="387"/>
    </location>
</feature>
<sequence>MSGALPLRPDKAPFLLKLRSSAALIVTTVAFAIFTVRPARPPRVQVTDMAAKDVFLYGVVVLVIPFALPNRIAIEGGKVQYWVSVSLAVFSAALVAFSPVWGYVADRYNNKRALMVFGLLLLLGATLLLCFSVNIPMLLMGRILQGMSAALTWTVGLAFLVDSVENNKVGLATGWIASAQTVGTSISPLLGGIVVGQGGYYPVFIMCFGFIAVDIILRLFVIETKDARRWPGVETERTPHGETDLAELTGLAVGESSASALESDDSTQGKQPAYVVRGSTSTQNNARSSIGARGLMLLLSNPRLLAALWGTLVEASIHASFDSTLPLFVSSTFGWGPTAAGLVFLNLALPAFLSPLVGALSDRIGPKWLATGGFLAATPFLICLRFVTEDTLRHKIMLCGLLAGIGLSTTFVMGTLMAEVTWSVQQDSEDPTTVPYSLAYGIYNMAFSCGAILGPVMGGFIQASAGWQSVGWSFAILTCTAAITQAIWTGE</sequence>
<feature type="transmembrane region" description="Helical" evidence="6">
    <location>
        <begin position="200"/>
        <end position="221"/>
    </location>
</feature>
<feature type="domain" description="Major facilitator superfamily (MFS) profile" evidence="7">
    <location>
        <begin position="46"/>
        <end position="491"/>
    </location>
</feature>
<keyword evidence="4 6" id="KW-1133">Transmembrane helix</keyword>
<dbReference type="InterPro" id="IPR050930">
    <property type="entry name" value="MFS_Vesicular_Transporter"/>
</dbReference>
<feature type="transmembrane region" description="Helical" evidence="6">
    <location>
        <begin position="325"/>
        <end position="348"/>
    </location>
</feature>